<dbReference type="Gene3D" id="1.10.600.10">
    <property type="entry name" value="Farnesyl Diphosphate Synthase"/>
    <property type="match status" value="1"/>
</dbReference>
<dbReference type="Proteomes" id="UP000093352">
    <property type="component" value="Unassembled WGS sequence"/>
</dbReference>
<dbReference type="InterPro" id="IPR033749">
    <property type="entry name" value="Polyprenyl_synt_CS"/>
</dbReference>
<dbReference type="GO" id="GO:0005737">
    <property type="term" value="C:cytoplasm"/>
    <property type="evidence" value="ECO:0007669"/>
    <property type="project" value="UniProtKB-ARBA"/>
</dbReference>
<dbReference type="PANTHER" id="PTHR43281:SF1">
    <property type="entry name" value="FARNESYL DIPHOSPHATE SYNTHASE"/>
    <property type="match status" value="1"/>
</dbReference>
<keyword evidence="6" id="KW-0479">Metal-binding</keyword>
<dbReference type="PROSITE" id="PS00444">
    <property type="entry name" value="POLYPRENYL_SYNTHASE_2"/>
    <property type="match status" value="1"/>
</dbReference>
<keyword evidence="14" id="KW-1185">Reference proteome</keyword>
<keyword evidence="7" id="KW-0460">Magnesium</keyword>
<dbReference type="Pfam" id="PF00348">
    <property type="entry name" value="polyprenyl_synt"/>
    <property type="match status" value="1"/>
</dbReference>
<dbReference type="SUPFAM" id="SSF48576">
    <property type="entry name" value="Terpenoid synthases"/>
    <property type="match status" value="1"/>
</dbReference>
<comment type="cofactor">
    <cofactor evidence="1">
        <name>Mg(2+)</name>
        <dbReference type="ChEBI" id="CHEBI:18420"/>
    </cofactor>
</comment>
<comment type="caution">
    <text evidence="13">The sequence shown here is derived from an EMBL/GenBank/DDBJ whole genome shotgun (WGS) entry which is preliminary data.</text>
</comment>
<dbReference type="InterPro" id="IPR000092">
    <property type="entry name" value="Polyprenyl_synt"/>
</dbReference>
<evidence type="ECO:0000256" key="5">
    <source>
        <dbReference type="ARBA" id="ARBA00022679"/>
    </source>
</evidence>
<comment type="catalytic activity">
    <reaction evidence="11">
        <text>isopentenyl diphosphate + (2E)-geranyl diphosphate = (2E,6E)-farnesyl diphosphate + diphosphate</text>
        <dbReference type="Rhea" id="RHEA:19361"/>
        <dbReference type="ChEBI" id="CHEBI:33019"/>
        <dbReference type="ChEBI" id="CHEBI:58057"/>
        <dbReference type="ChEBI" id="CHEBI:128769"/>
        <dbReference type="ChEBI" id="CHEBI:175763"/>
        <dbReference type="EC" id="2.5.1.10"/>
    </reaction>
</comment>
<dbReference type="PANTHER" id="PTHR43281">
    <property type="entry name" value="FARNESYL DIPHOSPHATE SYNTHASE"/>
    <property type="match status" value="1"/>
</dbReference>
<keyword evidence="5 12" id="KW-0808">Transferase</keyword>
<evidence type="ECO:0000256" key="1">
    <source>
        <dbReference type="ARBA" id="ARBA00001946"/>
    </source>
</evidence>
<evidence type="ECO:0000313" key="13">
    <source>
        <dbReference type="EMBL" id="RDY20908.1"/>
    </source>
</evidence>
<organism evidence="13 14">
    <name type="scientific">Criibacterium bergeronii</name>
    <dbReference type="NCBI Taxonomy" id="1871336"/>
    <lineage>
        <taxon>Bacteria</taxon>
        <taxon>Bacillati</taxon>
        <taxon>Bacillota</taxon>
        <taxon>Clostridia</taxon>
        <taxon>Peptostreptococcales</taxon>
        <taxon>Filifactoraceae</taxon>
        <taxon>Criibacterium</taxon>
    </lineage>
</organism>
<dbReference type="RefSeq" id="WP_068913225.1">
    <property type="nucleotide sequence ID" value="NZ_MBEW02000017.1"/>
</dbReference>
<evidence type="ECO:0000256" key="12">
    <source>
        <dbReference type="RuleBase" id="RU004466"/>
    </source>
</evidence>
<evidence type="ECO:0000256" key="10">
    <source>
        <dbReference type="ARBA" id="ARBA00032873"/>
    </source>
</evidence>
<evidence type="ECO:0000256" key="7">
    <source>
        <dbReference type="ARBA" id="ARBA00022842"/>
    </source>
</evidence>
<dbReference type="AlphaFoldDB" id="A0A371IK91"/>
<proteinExistence type="inferred from homology"/>
<dbReference type="NCBIfam" id="NF045485">
    <property type="entry name" value="FPPsyn"/>
    <property type="match status" value="1"/>
</dbReference>
<evidence type="ECO:0000256" key="11">
    <source>
        <dbReference type="ARBA" id="ARBA00049399"/>
    </source>
</evidence>
<comment type="similarity">
    <text evidence="2 12">Belongs to the FPP/GGPP synthase family.</text>
</comment>
<dbReference type="GO" id="GO:0046872">
    <property type="term" value="F:metal ion binding"/>
    <property type="evidence" value="ECO:0007669"/>
    <property type="project" value="UniProtKB-KW"/>
</dbReference>
<dbReference type="EMBL" id="MBEW02000017">
    <property type="protein sequence ID" value="RDY20908.1"/>
    <property type="molecule type" value="Genomic_DNA"/>
</dbReference>
<dbReference type="STRING" id="1871336.BBG48_09890"/>
<dbReference type="GO" id="GO:0004337">
    <property type="term" value="F:(2E,6E)-farnesyl diphosphate synthase activity"/>
    <property type="evidence" value="ECO:0007669"/>
    <property type="project" value="UniProtKB-EC"/>
</dbReference>
<keyword evidence="8" id="KW-0414">Isoprene biosynthesis</keyword>
<dbReference type="GO" id="GO:0016114">
    <property type="term" value="P:terpenoid biosynthetic process"/>
    <property type="evidence" value="ECO:0007669"/>
    <property type="project" value="UniProtKB-ARBA"/>
</dbReference>
<evidence type="ECO:0000256" key="3">
    <source>
        <dbReference type="ARBA" id="ARBA00012439"/>
    </source>
</evidence>
<evidence type="ECO:0000256" key="2">
    <source>
        <dbReference type="ARBA" id="ARBA00006706"/>
    </source>
</evidence>
<evidence type="ECO:0000256" key="6">
    <source>
        <dbReference type="ARBA" id="ARBA00022723"/>
    </source>
</evidence>
<dbReference type="SFLD" id="SFLDS00005">
    <property type="entry name" value="Isoprenoid_Synthase_Type_I"/>
    <property type="match status" value="1"/>
</dbReference>
<dbReference type="InterPro" id="IPR053378">
    <property type="entry name" value="Prenyl_diphosphate_synthase"/>
</dbReference>
<evidence type="ECO:0000256" key="8">
    <source>
        <dbReference type="ARBA" id="ARBA00023229"/>
    </source>
</evidence>
<name>A0A371IK91_9FIRM</name>
<protein>
    <recommendedName>
        <fullName evidence="4">Farnesyl diphosphate synthase</fullName>
        <ecNumber evidence="3">2.5.1.10</ecNumber>
    </recommendedName>
    <alternativeName>
        <fullName evidence="10">(2E,6E)-farnesyl diphosphate synthase</fullName>
    </alternativeName>
    <alternativeName>
        <fullName evidence="9">Geranyltranstransferase</fullName>
    </alternativeName>
</protein>
<dbReference type="InterPro" id="IPR008949">
    <property type="entry name" value="Isoprenoid_synthase_dom_sf"/>
</dbReference>
<evidence type="ECO:0000256" key="9">
    <source>
        <dbReference type="ARBA" id="ARBA00032380"/>
    </source>
</evidence>
<dbReference type="CDD" id="cd00685">
    <property type="entry name" value="Trans_IPPS_HT"/>
    <property type="match status" value="1"/>
</dbReference>
<accession>A0A371IK91</accession>
<evidence type="ECO:0000256" key="4">
    <source>
        <dbReference type="ARBA" id="ARBA00015100"/>
    </source>
</evidence>
<evidence type="ECO:0000313" key="14">
    <source>
        <dbReference type="Proteomes" id="UP000093352"/>
    </source>
</evidence>
<dbReference type="EC" id="2.5.1.10" evidence="3"/>
<dbReference type="PROSITE" id="PS00723">
    <property type="entry name" value="POLYPRENYL_SYNTHASE_1"/>
    <property type="match status" value="1"/>
</dbReference>
<gene>
    <name evidence="13" type="ORF">BBG48_007545</name>
</gene>
<sequence length="297" mass="33535">MDRIERLKKDAAVIEDRIKKLLDIHLKYSGIIIDAMKYSSLSGGKRLRPSLFLELLRACNVYEEKYLDIACAIEFIHTYSLIHDDLPAMDNDDYRRGTLTSHKKFGENIAILAGDALLNFAYEILLRFICENNGENQNVARACLYIANNSGIYGMIGGQVSDVTTEKKDIETEQLVYIHEHKTAKLIEASIVSAAMLSNLSEQQIKHFENYARNLGLAFQISDDILDVVGDTKKLGKSIGKDVAEGKNTFPKYYGINKSIDILLQHIKECKDALKATNIPNLDFFEQTADYLSQRNS</sequence>
<dbReference type="SFLD" id="SFLDG01017">
    <property type="entry name" value="Polyprenyl_Transferase_Like"/>
    <property type="match status" value="1"/>
</dbReference>
<reference evidence="13 14" key="1">
    <citation type="journal article" date="2016" name="Genome Announc.">
        <title>Draft Genome Sequence of Criibacterium bergeronii gen. nov., sp. nov., Strain CCRI-22567T, Isolated from a Vaginal Sample from a Woman with Bacterial Vaginosis.</title>
        <authorList>
            <person name="Maheux A.F."/>
            <person name="Berube E."/>
            <person name="Boudreau D.K."/>
            <person name="Raymond F."/>
            <person name="Corbeil J."/>
            <person name="Roy P.H."/>
            <person name="Boissinot M."/>
            <person name="Omar R.F."/>
        </authorList>
    </citation>
    <scope>NUCLEOTIDE SEQUENCE [LARGE SCALE GENOMIC DNA]</scope>
    <source>
        <strain evidence="13 14">CCRI-22567</strain>
    </source>
</reference>
<dbReference type="FunFam" id="1.10.600.10:FF:000001">
    <property type="entry name" value="Geranylgeranyl diphosphate synthase"/>
    <property type="match status" value="1"/>
</dbReference>